<dbReference type="Proteomes" id="UP000642553">
    <property type="component" value="Chromosome"/>
</dbReference>
<feature type="transmembrane region" description="Helical" evidence="1">
    <location>
        <begin position="73"/>
        <end position="92"/>
    </location>
</feature>
<feature type="domain" description="Acyltransferase 3" evidence="2">
    <location>
        <begin position="49"/>
        <end position="358"/>
    </location>
</feature>
<dbReference type="AlphaFoldDB" id="A0AAE6W345"/>
<keyword evidence="3" id="KW-0808">Transferase</keyword>
<keyword evidence="1" id="KW-0472">Membrane</keyword>
<name>A0AAE6W345_9BACT</name>
<feature type="transmembrane region" description="Helical" evidence="1">
    <location>
        <begin position="240"/>
        <end position="259"/>
    </location>
</feature>
<evidence type="ECO:0000259" key="2">
    <source>
        <dbReference type="Pfam" id="PF01757"/>
    </source>
</evidence>
<gene>
    <name evidence="3" type="ORF">DMI76_01205</name>
</gene>
<keyword evidence="3" id="KW-0012">Acyltransferase</keyword>
<proteinExistence type="predicted"/>
<evidence type="ECO:0000256" key="1">
    <source>
        <dbReference type="SAM" id="Phobius"/>
    </source>
</evidence>
<dbReference type="GO" id="GO:0016747">
    <property type="term" value="F:acyltransferase activity, transferring groups other than amino-acyl groups"/>
    <property type="evidence" value="ECO:0007669"/>
    <property type="project" value="InterPro"/>
</dbReference>
<sequence length="390" mass="43844">MQPKASEKRRPWGCTWRAFLKKPTSGAALKTSRTADAPVPMSAPSSFITGISLIRIILCLMICAFHWARWSPVAGSVGVDWFIVLSGFLMTFTLKENSFSPPSFYISKFARLWPLLFTAILLSSLVSYKEQFQLDNLLGVLLVSFGGNQFMNLHTGDNYALWYMKLEILFVLIFPLVAYGRKRLPLLLALGLVTAVACTFLEPVARLYFFPPYRLWQFLAGCCAARLYKKHERFFRWSPAVFSFGVLYLLYQTFTGALWGSGGKVASLAFLLPDTLIAVLTIASACSLAKSPQPPAVKIPAVLIHLTNRASLLTYAVFLLHVPLLQFMQYIWPQDRYGTRPILFWICAALLLIAVGAAMHYGIEQPCGKWLSSRLKRAFARVRNIKFTAL</sequence>
<reference evidence="3" key="1">
    <citation type="submission" date="2018-05" db="EMBL/GenBank/DDBJ databases">
        <title>Complete genome sequnece of Akkermansia muciniphila EB-AMDK-40.</title>
        <authorList>
            <person name="Nam Y.-D."/>
            <person name="Chung W.-H."/>
            <person name="Park Y.S."/>
            <person name="Kang J."/>
        </authorList>
    </citation>
    <scope>NUCLEOTIDE SEQUENCE</scope>
    <source>
        <strain evidence="3">EB-AMDK-40</strain>
    </source>
</reference>
<feature type="transmembrane region" description="Helical" evidence="1">
    <location>
        <begin position="186"/>
        <end position="205"/>
    </location>
</feature>
<keyword evidence="1" id="KW-0812">Transmembrane</keyword>
<feature type="transmembrane region" description="Helical" evidence="1">
    <location>
        <begin position="112"/>
        <end position="128"/>
    </location>
</feature>
<dbReference type="PANTHER" id="PTHR23028:SF53">
    <property type="entry name" value="ACYL_TRANSF_3 DOMAIN-CONTAINING PROTEIN"/>
    <property type="match status" value="1"/>
</dbReference>
<keyword evidence="1" id="KW-1133">Transmembrane helix</keyword>
<feature type="transmembrane region" description="Helical" evidence="1">
    <location>
        <begin position="265"/>
        <end position="289"/>
    </location>
</feature>
<dbReference type="EMBL" id="CP029701">
    <property type="protein sequence ID" value="QHV64262.1"/>
    <property type="molecule type" value="Genomic_DNA"/>
</dbReference>
<feature type="transmembrane region" description="Helical" evidence="1">
    <location>
        <begin position="160"/>
        <end position="179"/>
    </location>
</feature>
<dbReference type="PANTHER" id="PTHR23028">
    <property type="entry name" value="ACETYLTRANSFERASE"/>
    <property type="match status" value="1"/>
</dbReference>
<dbReference type="GO" id="GO:0016020">
    <property type="term" value="C:membrane"/>
    <property type="evidence" value="ECO:0007669"/>
    <property type="project" value="TreeGrafter"/>
</dbReference>
<accession>A0AAE6W345</accession>
<evidence type="ECO:0000313" key="3">
    <source>
        <dbReference type="EMBL" id="QHV64262.1"/>
    </source>
</evidence>
<dbReference type="Pfam" id="PF01757">
    <property type="entry name" value="Acyl_transf_3"/>
    <property type="match status" value="1"/>
</dbReference>
<evidence type="ECO:0000313" key="4">
    <source>
        <dbReference type="Proteomes" id="UP000642553"/>
    </source>
</evidence>
<feature type="transmembrane region" description="Helical" evidence="1">
    <location>
        <begin position="310"/>
        <end position="330"/>
    </location>
</feature>
<dbReference type="InterPro" id="IPR050879">
    <property type="entry name" value="Acyltransferase_3"/>
</dbReference>
<feature type="transmembrane region" description="Helical" evidence="1">
    <location>
        <begin position="47"/>
        <end position="67"/>
    </location>
</feature>
<dbReference type="InterPro" id="IPR002656">
    <property type="entry name" value="Acyl_transf_3_dom"/>
</dbReference>
<organism evidence="3 4">
    <name type="scientific">Akkermansia massiliensis</name>
    <dbReference type="NCBI Taxonomy" id="2927224"/>
    <lineage>
        <taxon>Bacteria</taxon>
        <taxon>Pseudomonadati</taxon>
        <taxon>Verrucomicrobiota</taxon>
        <taxon>Verrucomicrobiia</taxon>
        <taxon>Verrucomicrobiales</taxon>
        <taxon>Akkermansiaceae</taxon>
        <taxon>Akkermansia</taxon>
    </lineage>
</organism>
<protein>
    <submittedName>
        <fullName evidence="3">Acyltransferase</fullName>
    </submittedName>
</protein>
<feature type="transmembrane region" description="Helical" evidence="1">
    <location>
        <begin position="342"/>
        <end position="363"/>
    </location>
</feature>
<dbReference type="GO" id="GO:0000271">
    <property type="term" value="P:polysaccharide biosynthetic process"/>
    <property type="evidence" value="ECO:0007669"/>
    <property type="project" value="TreeGrafter"/>
</dbReference>